<accession>A0AAN8YP85</accession>
<comment type="caution">
    <text evidence="1">The sequence shown here is derived from an EMBL/GenBank/DDBJ whole genome shotgun (WGS) entry which is preliminary data.</text>
</comment>
<reference evidence="1 2" key="1">
    <citation type="submission" date="2024-02" db="EMBL/GenBank/DDBJ databases">
        <title>de novo genome assembly of Solanum bulbocastanum strain 11H21.</title>
        <authorList>
            <person name="Hosaka A.J."/>
        </authorList>
    </citation>
    <scope>NUCLEOTIDE SEQUENCE [LARGE SCALE GENOMIC DNA]</scope>
    <source>
        <tissue evidence="1">Young leaves</tissue>
    </source>
</reference>
<name>A0AAN8YP85_SOLBU</name>
<dbReference type="AlphaFoldDB" id="A0AAN8YP85"/>
<sequence>MYHSLKYVIKKITAHTLRFGVPYNTNFLDEFKLSIGDNPLRAGYSKGTFLMQIQDSYGSTLSNGQLREQLGCPSGDYPNTCSNIVLTLQKIAALDLPDDQYDHLFSPSTTYVNPTKVQPQYISEFEDLPQALPSS</sequence>
<organism evidence="1 2">
    <name type="scientific">Solanum bulbocastanum</name>
    <name type="common">Wild potato</name>
    <dbReference type="NCBI Taxonomy" id="147425"/>
    <lineage>
        <taxon>Eukaryota</taxon>
        <taxon>Viridiplantae</taxon>
        <taxon>Streptophyta</taxon>
        <taxon>Embryophyta</taxon>
        <taxon>Tracheophyta</taxon>
        <taxon>Spermatophyta</taxon>
        <taxon>Magnoliopsida</taxon>
        <taxon>eudicotyledons</taxon>
        <taxon>Gunneridae</taxon>
        <taxon>Pentapetalae</taxon>
        <taxon>asterids</taxon>
        <taxon>lamiids</taxon>
        <taxon>Solanales</taxon>
        <taxon>Solanaceae</taxon>
        <taxon>Solanoideae</taxon>
        <taxon>Solaneae</taxon>
        <taxon>Solanum</taxon>
    </lineage>
</organism>
<gene>
    <name evidence="1" type="ORF">RDI58_000614</name>
</gene>
<evidence type="ECO:0000313" key="1">
    <source>
        <dbReference type="EMBL" id="KAK6802830.1"/>
    </source>
</evidence>
<proteinExistence type="predicted"/>
<dbReference type="Proteomes" id="UP001371456">
    <property type="component" value="Unassembled WGS sequence"/>
</dbReference>
<evidence type="ECO:0000313" key="2">
    <source>
        <dbReference type="Proteomes" id="UP001371456"/>
    </source>
</evidence>
<keyword evidence="2" id="KW-1185">Reference proteome</keyword>
<protein>
    <submittedName>
        <fullName evidence="1">Uncharacterized protein</fullName>
    </submittedName>
</protein>
<dbReference type="EMBL" id="JBANQN010000001">
    <property type="protein sequence ID" value="KAK6802830.1"/>
    <property type="molecule type" value="Genomic_DNA"/>
</dbReference>